<feature type="domain" description="Photosynthesis system II assembly factor Ycf48/Hcf136-like" evidence="3">
    <location>
        <begin position="168"/>
        <end position="245"/>
    </location>
</feature>
<dbReference type="InterPro" id="IPR015943">
    <property type="entry name" value="WD40/YVTN_repeat-like_dom_sf"/>
</dbReference>
<gene>
    <name evidence="4" type="ORF">GCM10023093_03220</name>
</gene>
<protein>
    <recommendedName>
        <fullName evidence="3">Photosynthesis system II assembly factor Ycf48/Hcf136-like domain-containing protein</fullName>
    </recommendedName>
</protein>
<evidence type="ECO:0000256" key="2">
    <source>
        <dbReference type="ARBA" id="ARBA00023276"/>
    </source>
</evidence>
<evidence type="ECO:0000259" key="3">
    <source>
        <dbReference type="Pfam" id="PF14870"/>
    </source>
</evidence>
<evidence type="ECO:0000256" key="1">
    <source>
        <dbReference type="ARBA" id="ARBA00022531"/>
    </source>
</evidence>
<proteinExistence type="predicted"/>
<dbReference type="Pfam" id="PF14870">
    <property type="entry name" value="PSII_BNR"/>
    <property type="match status" value="1"/>
</dbReference>
<dbReference type="RefSeq" id="WP_345077529.1">
    <property type="nucleotide sequence ID" value="NZ_BAABFA010000004.1"/>
</dbReference>
<evidence type="ECO:0000313" key="5">
    <source>
        <dbReference type="Proteomes" id="UP001500067"/>
    </source>
</evidence>
<dbReference type="PROSITE" id="PS51257">
    <property type="entry name" value="PROKAR_LIPOPROTEIN"/>
    <property type="match status" value="1"/>
</dbReference>
<accession>A0ABP8N341</accession>
<sequence>MNRFWILGIMVLFAAGCKKDQLRTDNVYSLASNTTDRLNKVRFISDKECFVAGGELYDRATVLHSTDGGYTWTAGSYPAAGKGLYGFAVSPAGAMYMCGTDGVVLHSRDTGRNWLLGRILNWNYYIAAAYPVEDTGIFISTVLQRASAIVQVDTAFNIISQDTFQFGLNNIYMTGPSTGYAIGYGVVLKTTDHRRTWAYQDVEGDNFTAMSILGNEIWMCGANGSIFHTTDGGAHWQRLRNGNSLSIPRYMLRDILFTDLLHGWAVGDEGLIICTEDGGRNWREYERFTSYALRSITLCPNGDMLVVGDKGGIYRIVR</sequence>
<organism evidence="4 5">
    <name type="scientific">Nemorincola caseinilytica</name>
    <dbReference type="NCBI Taxonomy" id="2054315"/>
    <lineage>
        <taxon>Bacteria</taxon>
        <taxon>Pseudomonadati</taxon>
        <taxon>Bacteroidota</taxon>
        <taxon>Chitinophagia</taxon>
        <taxon>Chitinophagales</taxon>
        <taxon>Chitinophagaceae</taxon>
        <taxon>Nemorincola</taxon>
    </lineage>
</organism>
<dbReference type="InterPro" id="IPR036278">
    <property type="entry name" value="Sialidase_sf"/>
</dbReference>
<dbReference type="SUPFAM" id="SSF50939">
    <property type="entry name" value="Sialidases"/>
    <property type="match status" value="1"/>
</dbReference>
<keyword evidence="5" id="KW-1185">Reference proteome</keyword>
<reference evidence="5" key="1">
    <citation type="journal article" date="2019" name="Int. J. Syst. Evol. Microbiol.">
        <title>The Global Catalogue of Microorganisms (GCM) 10K type strain sequencing project: providing services to taxonomists for standard genome sequencing and annotation.</title>
        <authorList>
            <consortium name="The Broad Institute Genomics Platform"/>
            <consortium name="The Broad Institute Genome Sequencing Center for Infectious Disease"/>
            <person name="Wu L."/>
            <person name="Ma J."/>
        </authorList>
    </citation>
    <scope>NUCLEOTIDE SEQUENCE [LARGE SCALE GENOMIC DNA]</scope>
    <source>
        <strain evidence="5">JCM 32105</strain>
    </source>
</reference>
<comment type="caution">
    <text evidence="4">The sequence shown here is derived from an EMBL/GenBank/DDBJ whole genome shotgun (WGS) entry which is preliminary data.</text>
</comment>
<dbReference type="Gene3D" id="2.130.10.10">
    <property type="entry name" value="YVTN repeat-like/Quinoprotein amine dehydrogenase"/>
    <property type="match status" value="2"/>
</dbReference>
<dbReference type="PANTHER" id="PTHR47199:SF2">
    <property type="entry name" value="PHOTOSYSTEM II STABILITY_ASSEMBLY FACTOR HCF136, CHLOROPLASTIC"/>
    <property type="match status" value="1"/>
</dbReference>
<keyword evidence="1" id="KW-0602">Photosynthesis</keyword>
<dbReference type="Proteomes" id="UP001500067">
    <property type="component" value="Unassembled WGS sequence"/>
</dbReference>
<keyword evidence="2" id="KW-0604">Photosystem II</keyword>
<evidence type="ECO:0000313" key="4">
    <source>
        <dbReference type="EMBL" id="GAA4460492.1"/>
    </source>
</evidence>
<name>A0ABP8N341_9BACT</name>
<dbReference type="InterPro" id="IPR028203">
    <property type="entry name" value="PSII_CF48-like_dom"/>
</dbReference>
<dbReference type="PANTHER" id="PTHR47199">
    <property type="entry name" value="PHOTOSYSTEM II STABILITY/ASSEMBLY FACTOR HCF136, CHLOROPLASTIC"/>
    <property type="match status" value="1"/>
</dbReference>
<dbReference type="EMBL" id="BAABFA010000004">
    <property type="protein sequence ID" value="GAA4460492.1"/>
    <property type="molecule type" value="Genomic_DNA"/>
</dbReference>